<protein>
    <submittedName>
        <fullName evidence="2">Uncharacterized protein</fullName>
    </submittedName>
</protein>
<proteinExistence type="predicted"/>
<comment type="caution">
    <text evidence="2">The sequence shown here is derived from an EMBL/GenBank/DDBJ whole genome shotgun (WGS) entry which is preliminary data.</text>
</comment>
<reference evidence="2" key="1">
    <citation type="submission" date="2020-02" db="EMBL/GenBank/DDBJ databases">
        <authorList>
            <person name="Palmer J.M."/>
        </authorList>
    </citation>
    <scope>NUCLEOTIDE SEQUENCE</scope>
    <source>
        <strain evidence="2">EPUS1.4</strain>
        <tissue evidence="2">Thallus</tissue>
    </source>
</reference>
<feature type="region of interest" description="Disordered" evidence="1">
    <location>
        <begin position="25"/>
        <end position="72"/>
    </location>
</feature>
<accession>A0A8H7A8Y3</accession>
<gene>
    <name evidence="2" type="ORF">GJ744_005234</name>
</gene>
<name>A0A8H7A8Y3_9EURO</name>
<keyword evidence="3" id="KW-1185">Reference proteome</keyword>
<dbReference type="Proteomes" id="UP000606974">
    <property type="component" value="Unassembled WGS sequence"/>
</dbReference>
<evidence type="ECO:0000256" key="1">
    <source>
        <dbReference type="SAM" id="MobiDB-lite"/>
    </source>
</evidence>
<dbReference type="AlphaFoldDB" id="A0A8H7A8Y3"/>
<evidence type="ECO:0000313" key="2">
    <source>
        <dbReference type="EMBL" id="KAF7502726.1"/>
    </source>
</evidence>
<feature type="region of interest" description="Disordered" evidence="1">
    <location>
        <begin position="100"/>
        <end position="125"/>
    </location>
</feature>
<feature type="compositionally biased region" description="Polar residues" evidence="1">
    <location>
        <begin position="31"/>
        <end position="58"/>
    </location>
</feature>
<organism evidence="2 3">
    <name type="scientific">Endocarpon pusillum</name>
    <dbReference type="NCBI Taxonomy" id="364733"/>
    <lineage>
        <taxon>Eukaryota</taxon>
        <taxon>Fungi</taxon>
        <taxon>Dikarya</taxon>
        <taxon>Ascomycota</taxon>
        <taxon>Pezizomycotina</taxon>
        <taxon>Eurotiomycetes</taxon>
        <taxon>Chaetothyriomycetidae</taxon>
        <taxon>Verrucariales</taxon>
        <taxon>Verrucariaceae</taxon>
        <taxon>Endocarpon</taxon>
    </lineage>
</organism>
<evidence type="ECO:0000313" key="3">
    <source>
        <dbReference type="Proteomes" id="UP000606974"/>
    </source>
</evidence>
<sequence length="139" mass="15830">MENHDQPQWEIRSLPKQVINIILSNKDEGGNDNNVTEATSQKIIPNTPNDHTTRTATTPGGKKHPWKNVPSWSPLRRNYQEHSTTSLHDLTANALHVNTDDLGTSSTEGFQRHQHKQPGTLKHFGKRDYRTSNFRSLND</sequence>
<dbReference type="EMBL" id="JAACFV010000225">
    <property type="protein sequence ID" value="KAF7502726.1"/>
    <property type="molecule type" value="Genomic_DNA"/>
</dbReference>